<organism evidence="2 3">
    <name type="scientific">Epichloe festucae (strain Fl1)</name>
    <dbReference type="NCBI Taxonomy" id="877507"/>
    <lineage>
        <taxon>Eukaryota</taxon>
        <taxon>Fungi</taxon>
        <taxon>Dikarya</taxon>
        <taxon>Ascomycota</taxon>
        <taxon>Pezizomycotina</taxon>
        <taxon>Sordariomycetes</taxon>
        <taxon>Hypocreomycetidae</taxon>
        <taxon>Hypocreales</taxon>
        <taxon>Clavicipitaceae</taxon>
        <taxon>Epichloe</taxon>
    </lineage>
</organism>
<name>A0A7S9KPE8_EPIFF</name>
<evidence type="ECO:0000313" key="3">
    <source>
        <dbReference type="Proteomes" id="UP000594364"/>
    </source>
</evidence>
<dbReference type="EMBL" id="CP031386">
    <property type="protein sequence ID" value="QPG96698.1"/>
    <property type="molecule type" value="Genomic_DNA"/>
</dbReference>
<sequence length="71" mass="7678">MKSINSLLLSLAVLGMNMGSEAHPSGLSQNSSDTHVTAGTLVKRAGSDFSKTCRYIKLVRGNPRFLQAHYL</sequence>
<reference evidence="2 3" key="1">
    <citation type="journal article" date="2018" name="PLoS Genet.">
        <title>Repeat elements organise 3D genome structure and mediate transcription in the filamentous fungus Epichloe festucae.</title>
        <authorList>
            <person name="Winter D.J."/>
            <person name="Ganley A.R.D."/>
            <person name="Young C.A."/>
            <person name="Liachko I."/>
            <person name="Schardl C.L."/>
            <person name="Dupont P.Y."/>
            <person name="Berry D."/>
            <person name="Ram A."/>
            <person name="Scott B."/>
            <person name="Cox M.P."/>
        </authorList>
    </citation>
    <scope>NUCLEOTIDE SEQUENCE [LARGE SCALE GENOMIC DNA]</scope>
    <source>
        <strain evidence="2 3">Fl1</strain>
    </source>
</reference>
<accession>A0A7S9KPE8</accession>
<proteinExistence type="predicted"/>
<keyword evidence="1" id="KW-0732">Signal</keyword>
<feature type="chain" id="PRO_5034289402" evidence="1">
    <location>
        <begin position="23"/>
        <end position="71"/>
    </location>
</feature>
<dbReference type="AlphaFoldDB" id="A0A7S9KPE8"/>
<gene>
    <name evidence="2" type="ORF">C2857_005021</name>
</gene>
<evidence type="ECO:0000313" key="2">
    <source>
        <dbReference type="EMBL" id="QPG96698.1"/>
    </source>
</evidence>
<evidence type="ECO:0000256" key="1">
    <source>
        <dbReference type="SAM" id="SignalP"/>
    </source>
</evidence>
<dbReference type="Proteomes" id="UP000594364">
    <property type="component" value="Chromosome 2"/>
</dbReference>
<keyword evidence="3" id="KW-1185">Reference proteome</keyword>
<feature type="signal peptide" evidence="1">
    <location>
        <begin position="1"/>
        <end position="22"/>
    </location>
</feature>
<protein>
    <submittedName>
        <fullName evidence="2">Uncharacterized protein</fullName>
    </submittedName>
</protein>